<reference evidence="2 3" key="1">
    <citation type="submission" date="2019-07" db="EMBL/GenBank/DDBJ databases">
        <title>Whole genome shotgun sequence of Chitinophaga cymbidii NBRC 109752.</title>
        <authorList>
            <person name="Hosoyama A."/>
            <person name="Uohara A."/>
            <person name="Ohji S."/>
            <person name="Ichikawa N."/>
        </authorList>
    </citation>
    <scope>NUCLEOTIDE SEQUENCE [LARGE SCALE GENOMIC DNA]</scope>
    <source>
        <strain evidence="2 3">NBRC 109752</strain>
    </source>
</reference>
<comment type="caution">
    <text evidence="2">The sequence shown here is derived from an EMBL/GenBank/DDBJ whole genome shotgun (WGS) entry which is preliminary data.</text>
</comment>
<accession>A0A512RFT2</accession>
<organism evidence="2 3">
    <name type="scientific">Chitinophaga cymbidii</name>
    <dbReference type="NCBI Taxonomy" id="1096750"/>
    <lineage>
        <taxon>Bacteria</taxon>
        <taxon>Pseudomonadati</taxon>
        <taxon>Bacteroidota</taxon>
        <taxon>Chitinophagia</taxon>
        <taxon>Chitinophagales</taxon>
        <taxon>Chitinophagaceae</taxon>
        <taxon>Chitinophaga</taxon>
    </lineage>
</organism>
<evidence type="ECO:0000256" key="1">
    <source>
        <dbReference type="SAM" id="Phobius"/>
    </source>
</evidence>
<gene>
    <name evidence="2" type="ORF">CCY01nite_07640</name>
</gene>
<keyword evidence="1" id="KW-0812">Transmembrane</keyword>
<evidence type="ECO:0000313" key="2">
    <source>
        <dbReference type="EMBL" id="GEP94504.1"/>
    </source>
</evidence>
<keyword evidence="3" id="KW-1185">Reference proteome</keyword>
<dbReference type="EMBL" id="BKAU01000001">
    <property type="protein sequence ID" value="GEP94504.1"/>
    <property type="molecule type" value="Genomic_DNA"/>
</dbReference>
<dbReference type="Proteomes" id="UP000321436">
    <property type="component" value="Unassembled WGS sequence"/>
</dbReference>
<evidence type="ECO:0000313" key="3">
    <source>
        <dbReference type="Proteomes" id="UP000321436"/>
    </source>
</evidence>
<keyword evidence="1" id="KW-1133">Transmembrane helix</keyword>
<proteinExistence type="predicted"/>
<protein>
    <submittedName>
        <fullName evidence="2">Uncharacterized protein</fullName>
    </submittedName>
</protein>
<keyword evidence="1" id="KW-0472">Membrane</keyword>
<name>A0A512RFT2_9BACT</name>
<feature type="transmembrane region" description="Helical" evidence="1">
    <location>
        <begin position="6"/>
        <end position="21"/>
    </location>
</feature>
<dbReference type="AlphaFoldDB" id="A0A512RFT2"/>
<sequence length="165" mass="18711">MEAALVIVIGLLVIYYWFLYRKGILKPQNIKTVLAESTPLHTDIIPRMQQAQQTVPPMSLPPAADHVLISEPEDETGLEILEDEDTILLKEAENIVDKIQDTINHIASQPPNPEEVSTKIRSIVQPYQLLLDTEYFDSINTYIALSVERDCGIKLTTEEIQSLWN</sequence>